<comment type="caution">
    <text evidence="2">The sequence shown here is derived from an EMBL/GenBank/DDBJ whole genome shotgun (WGS) entry which is preliminary data.</text>
</comment>
<evidence type="ECO:0000313" key="3">
    <source>
        <dbReference type="Proteomes" id="UP001632037"/>
    </source>
</evidence>
<dbReference type="Proteomes" id="UP001632037">
    <property type="component" value="Unassembled WGS sequence"/>
</dbReference>
<keyword evidence="3" id="KW-1185">Reference proteome</keyword>
<protein>
    <submittedName>
        <fullName evidence="2">Uncharacterized protein</fullName>
    </submittedName>
</protein>
<proteinExistence type="predicted"/>
<sequence>MFFVSDCSEPPEGLEPQPSQVGELRGSSPLDHQEALKSLQKSGIVTDVGGYVKFTSPIAERYYYRWLFPTRARKNPTSLHELIRKAIGSMPAIALKQSVARKGDFP</sequence>
<dbReference type="AlphaFoldDB" id="A0ABD3FFF8"/>
<evidence type="ECO:0000256" key="1">
    <source>
        <dbReference type="SAM" id="MobiDB-lite"/>
    </source>
</evidence>
<evidence type="ECO:0000313" key="2">
    <source>
        <dbReference type="EMBL" id="KAL3664642.1"/>
    </source>
</evidence>
<accession>A0ABD3FFF8</accession>
<reference evidence="2 3" key="1">
    <citation type="submission" date="2024-09" db="EMBL/GenBank/DDBJ databases">
        <title>Genome sequencing and assembly of Phytophthora oleae, isolate VK10A, causative agent of rot of olive drupes.</title>
        <authorList>
            <person name="Conti Taguali S."/>
            <person name="Riolo M."/>
            <person name="La Spada F."/>
            <person name="Cacciola S.O."/>
            <person name="Dionisio G."/>
        </authorList>
    </citation>
    <scope>NUCLEOTIDE SEQUENCE [LARGE SCALE GENOMIC DNA]</scope>
    <source>
        <strain evidence="2 3">VK10A</strain>
    </source>
</reference>
<gene>
    <name evidence="2" type="ORF">V7S43_010391</name>
</gene>
<name>A0ABD3FFF8_9STRA</name>
<organism evidence="2 3">
    <name type="scientific">Phytophthora oleae</name>
    <dbReference type="NCBI Taxonomy" id="2107226"/>
    <lineage>
        <taxon>Eukaryota</taxon>
        <taxon>Sar</taxon>
        <taxon>Stramenopiles</taxon>
        <taxon>Oomycota</taxon>
        <taxon>Peronosporomycetes</taxon>
        <taxon>Peronosporales</taxon>
        <taxon>Peronosporaceae</taxon>
        <taxon>Phytophthora</taxon>
    </lineage>
</organism>
<feature type="region of interest" description="Disordered" evidence="1">
    <location>
        <begin position="1"/>
        <end position="30"/>
    </location>
</feature>
<dbReference type="EMBL" id="JBIMZQ010000023">
    <property type="protein sequence ID" value="KAL3664642.1"/>
    <property type="molecule type" value="Genomic_DNA"/>
</dbReference>